<dbReference type="EMBL" id="JBHTAT010000001">
    <property type="protein sequence ID" value="MFC7256644.1"/>
    <property type="molecule type" value="Genomic_DNA"/>
</dbReference>
<sequence>MVDTDTHPGLSHPTVVPANYDADERSDAPYGRSPGATRGERRRGDGAGR</sequence>
<accession>A0ABD6A1M3</accession>
<evidence type="ECO:0000313" key="2">
    <source>
        <dbReference type="EMBL" id="MFC7256644.1"/>
    </source>
</evidence>
<feature type="compositionally biased region" description="Basic and acidic residues" evidence="1">
    <location>
        <begin position="38"/>
        <end position="49"/>
    </location>
</feature>
<dbReference type="GeneID" id="96955037"/>
<gene>
    <name evidence="2" type="ORF">ACFQKE_15265</name>
</gene>
<name>A0ABD6A1M3_9EURY</name>
<dbReference type="RefSeq" id="WP_379705771.1">
    <property type="nucleotide sequence ID" value="NZ_JBHTAT010000001.1"/>
</dbReference>
<evidence type="ECO:0000256" key="1">
    <source>
        <dbReference type="SAM" id="MobiDB-lite"/>
    </source>
</evidence>
<dbReference type="AlphaFoldDB" id="A0ABD6A1M3"/>
<feature type="region of interest" description="Disordered" evidence="1">
    <location>
        <begin position="1"/>
        <end position="49"/>
    </location>
</feature>
<dbReference type="Proteomes" id="UP001596434">
    <property type="component" value="Unassembled WGS sequence"/>
</dbReference>
<proteinExistence type="predicted"/>
<protein>
    <submittedName>
        <fullName evidence="2">Uncharacterized protein</fullName>
    </submittedName>
</protein>
<comment type="caution">
    <text evidence="2">The sequence shown here is derived from an EMBL/GenBank/DDBJ whole genome shotgun (WGS) entry which is preliminary data.</text>
</comment>
<organism evidence="2 3">
    <name type="scientific">Haloplanus litoreus</name>
    <dbReference type="NCBI Taxonomy" id="767515"/>
    <lineage>
        <taxon>Archaea</taxon>
        <taxon>Methanobacteriati</taxon>
        <taxon>Methanobacteriota</taxon>
        <taxon>Stenosarchaea group</taxon>
        <taxon>Halobacteria</taxon>
        <taxon>Halobacteriales</taxon>
        <taxon>Haloferacaceae</taxon>
        <taxon>Haloplanus</taxon>
    </lineage>
</organism>
<evidence type="ECO:0000313" key="3">
    <source>
        <dbReference type="Proteomes" id="UP001596434"/>
    </source>
</evidence>
<reference evidence="2 3" key="1">
    <citation type="journal article" date="2019" name="Int. J. Syst. Evol. Microbiol.">
        <title>The Global Catalogue of Microorganisms (GCM) 10K type strain sequencing project: providing services to taxonomists for standard genome sequencing and annotation.</title>
        <authorList>
            <consortium name="The Broad Institute Genomics Platform"/>
            <consortium name="The Broad Institute Genome Sequencing Center for Infectious Disease"/>
            <person name="Wu L."/>
            <person name="Ma J."/>
        </authorList>
    </citation>
    <scope>NUCLEOTIDE SEQUENCE [LARGE SCALE GENOMIC DNA]</scope>
    <source>
        <strain evidence="2 3">GX21</strain>
    </source>
</reference>
<keyword evidence="3" id="KW-1185">Reference proteome</keyword>